<evidence type="ECO:0000256" key="2">
    <source>
        <dbReference type="SAM" id="Phobius"/>
    </source>
</evidence>
<sequence length="369" mass="39177">MRLAIGAGFLAAIGLFAFGPASAAYATAESPDPSSSVVTEEPSAEETPGGQMSCDIIDTTDDAVTIESEHLETLEDLAVIEDDDEHVDFDRIDQTSIVVPRSETDLLVLVEGWDEQNRQRTYCEVAIPGIPEEPESETTEQPTNDGASPESSDEESPDETASPSPTVPPEPPSTTPQPTPSRSPSPNMASPTPPSAPAMTPSTPTTPQPPIASAPPTPYAPPPASTPSPSPTATTTPSEDLSAADTERRGPREIRPLAESPRYLLPEIFGMQSHRGSPLVMPGPRDADEQASELETLPPISEDELDAIKAQLSSPGHADRTPTGSQVESAAPQERDSGQRSWWLLGGLTSAVGIGAVLWWALNRYRRNH</sequence>
<feature type="compositionally biased region" description="Basic and acidic residues" evidence="1">
    <location>
        <begin position="245"/>
        <end position="256"/>
    </location>
</feature>
<reference evidence="4 5" key="1">
    <citation type="submission" date="2023-07" db="EMBL/GenBank/DDBJ databases">
        <title>Sequencing the genomes of 1000 actinobacteria strains.</title>
        <authorList>
            <person name="Klenk H.-P."/>
        </authorList>
    </citation>
    <scope>NUCLEOTIDE SEQUENCE [LARGE SCALE GENOMIC DNA]</scope>
    <source>
        <strain evidence="4 5">DSM 22966</strain>
    </source>
</reference>
<evidence type="ECO:0000256" key="1">
    <source>
        <dbReference type="SAM" id="MobiDB-lite"/>
    </source>
</evidence>
<feature type="compositionally biased region" description="Pro residues" evidence="1">
    <location>
        <begin position="165"/>
        <end position="183"/>
    </location>
</feature>
<feature type="region of interest" description="Disordered" evidence="1">
    <location>
        <begin position="28"/>
        <end position="55"/>
    </location>
</feature>
<feature type="compositionally biased region" description="Low complexity" evidence="1">
    <location>
        <begin position="139"/>
        <end position="150"/>
    </location>
</feature>
<evidence type="ECO:0000313" key="5">
    <source>
        <dbReference type="Proteomes" id="UP001183794"/>
    </source>
</evidence>
<dbReference type="PRINTS" id="PR01217">
    <property type="entry name" value="PRICHEXTENSN"/>
</dbReference>
<keyword evidence="5" id="KW-1185">Reference proteome</keyword>
<accession>A0ABU2AXZ0</accession>
<feature type="chain" id="PRO_5046746023" evidence="3">
    <location>
        <begin position="24"/>
        <end position="369"/>
    </location>
</feature>
<gene>
    <name evidence="4" type="ORF">J2S62_000477</name>
</gene>
<feature type="compositionally biased region" description="Pro residues" evidence="1">
    <location>
        <begin position="204"/>
        <end position="230"/>
    </location>
</feature>
<keyword evidence="2" id="KW-0812">Transmembrane</keyword>
<organism evidence="4 5">
    <name type="scientific">Enteractinococcus fodinae</name>
    <dbReference type="NCBI Taxonomy" id="684663"/>
    <lineage>
        <taxon>Bacteria</taxon>
        <taxon>Bacillati</taxon>
        <taxon>Actinomycetota</taxon>
        <taxon>Actinomycetes</taxon>
        <taxon>Micrococcales</taxon>
        <taxon>Micrococcaceae</taxon>
    </lineage>
</organism>
<evidence type="ECO:0000313" key="4">
    <source>
        <dbReference type="EMBL" id="MDR7346220.1"/>
    </source>
</evidence>
<keyword evidence="2" id="KW-1133">Transmembrane helix</keyword>
<keyword evidence="3" id="KW-0732">Signal</keyword>
<dbReference type="Proteomes" id="UP001183794">
    <property type="component" value="Unassembled WGS sequence"/>
</dbReference>
<evidence type="ECO:0000256" key="3">
    <source>
        <dbReference type="SAM" id="SignalP"/>
    </source>
</evidence>
<protein>
    <submittedName>
        <fullName evidence="4">Uncharacterized protein</fullName>
    </submittedName>
</protein>
<proteinExistence type="predicted"/>
<name>A0ABU2AXZ0_9MICC</name>
<keyword evidence="2" id="KW-0472">Membrane</keyword>
<feature type="region of interest" description="Disordered" evidence="1">
    <location>
        <begin position="127"/>
        <end position="337"/>
    </location>
</feature>
<comment type="caution">
    <text evidence="4">The sequence shown here is derived from an EMBL/GenBank/DDBJ whole genome shotgun (WGS) entry which is preliminary data.</text>
</comment>
<dbReference type="EMBL" id="JAVDYJ010000001">
    <property type="protein sequence ID" value="MDR7346220.1"/>
    <property type="molecule type" value="Genomic_DNA"/>
</dbReference>
<dbReference type="RefSeq" id="WP_310170903.1">
    <property type="nucleotide sequence ID" value="NZ_BAABHE010000002.1"/>
</dbReference>
<feature type="signal peptide" evidence="3">
    <location>
        <begin position="1"/>
        <end position="23"/>
    </location>
</feature>
<feature type="transmembrane region" description="Helical" evidence="2">
    <location>
        <begin position="342"/>
        <end position="362"/>
    </location>
</feature>